<organism evidence="3">
    <name type="scientific">Enterobius vermicularis</name>
    <name type="common">Human pinworm</name>
    <dbReference type="NCBI Taxonomy" id="51028"/>
    <lineage>
        <taxon>Eukaryota</taxon>
        <taxon>Metazoa</taxon>
        <taxon>Ecdysozoa</taxon>
        <taxon>Nematoda</taxon>
        <taxon>Chromadorea</taxon>
        <taxon>Rhabditida</taxon>
        <taxon>Spirurina</taxon>
        <taxon>Oxyuridomorpha</taxon>
        <taxon>Oxyuroidea</taxon>
        <taxon>Oxyuridae</taxon>
        <taxon>Enterobius</taxon>
    </lineage>
</organism>
<accession>A0A0N4V298</accession>
<protein>
    <submittedName>
        <fullName evidence="3">Transposase</fullName>
    </submittedName>
</protein>
<dbReference type="AlphaFoldDB" id="A0A0N4V298"/>
<dbReference type="Proteomes" id="UP000274131">
    <property type="component" value="Unassembled WGS sequence"/>
</dbReference>
<sequence length="35" mass="3845">MAGVEVLFGMLAEHLGDLRLLVKANISSIFSRRSL</sequence>
<dbReference type="EMBL" id="UXUI01007692">
    <property type="protein sequence ID" value="VDD88697.1"/>
    <property type="molecule type" value="Genomic_DNA"/>
</dbReference>
<proteinExistence type="predicted"/>
<reference evidence="1 2" key="2">
    <citation type="submission" date="2018-10" db="EMBL/GenBank/DDBJ databases">
        <authorList>
            <consortium name="Pathogen Informatics"/>
        </authorList>
    </citation>
    <scope>NUCLEOTIDE SEQUENCE [LARGE SCALE GENOMIC DNA]</scope>
</reference>
<name>A0A0N4V298_ENTVE</name>
<evidence type="ECO:0000313" key="3">
    <source>
        <dbReference type="WBParaSite" id="EVEC_0000411401-mRNA-1"/>
    </source>
</evidence>
<dbReference type="WBParaSite" id="EVEC_0000411401-mRNA-1">
    <property type="protein sequence ID" value="EVEC_0000411401-mRNA-1"/>
    <property type="gene ID" value="EVEC_0000411401"/>
</dbReference>
<keyword evidence="2" id="KW-1185">Reference proteome</keyword>
<gene>
    <name evidence="1" type="ORF">EVEC_LOCUS3822</name>
</gene>
<evidence type="ECO:0000313" key="2">
    <source>
        <dbReference type="Proteomes" id="UP000274131"/>
    </source>
</evidence>
<evidence type="ECO:0000313" key="1">
    <source>
        <dbReference type="EMBL" id="VDD88697.1"/>
    </source>
</evidence>
<reference evidence="3" key="1">
    <citation type="submission" date="2017-02" db="UniProtKB">
        <authorList>
            <consortium name="WormBaseParasite"/>
        </authorList>
    </citation>
    <scope>IDENTIFICATION</scope>
</reference>